<feature type="transmembrane region" description="Helical" evidence="1">
    <location>
        <begin position="6"/>
        <end position="22"/>
    </location>
</feature>
<protein>
    <recommendedName>
        <fullName evidence="4">Blue (type 1) copper domain-containing protein</fullName>
    </recommendedName>
</protein>
<dbReference type="SUPFAM" id="SSF49503">
    <property type="entry name" value="Cupredoxins"/>
    <property type="match status" value="1"/>
</dbReference>
<evidence type="ECO:0000313" key="2">
    <source>
        <dbReference type="EMBL" id="OGY91474.1"/>
    </source>
</evidence>
<gene>
    <name evidence="2" type="ORF">A3B31_00565</name>
</gene>
<organism evidence="2 3">
    <name type="scientific">Candidatus Komeilibacteria bacterium RIFCSPLOWO2_01_FULL_53_11</name>
    <dbReference type="NCBI Taxonomy" id="1798552"/>
    <lineage>
        <taxon>Bacteria</taxon>
        <taxon>Candidatus Komeiliibacteriota</taxon>
    </lineage>
</organism>
<proteinExistence type="predicted"/>
<evidence type="ECO:0000313" key="3">
    <source>
        <dbReference type="Proteomes" id="UP000177349"/>
    </source>
</evidence>
<accession>A0A1G2BQS1</accession>
<evidence type="ECO:0008006" key="4">
    <source>
        <dbReference type="Google" id="ProtNLM"/>
    </source>
</evidence>
<dbReference type="EMBL" id="MHKN01000041">
    <property type="protein sequence ID" value="OGY91474.1"/>
    <property type="molecule type" value="Genomic_DNA"/>
</dbReference>
<keyword evidence="1" id="KW-0812">Transmembrane</keyword>
<reference evidence="2 3" key="1">
    <citation type="journal article" date="2016" name="Nat. Commun.">
        <title>Thousands of microbial genomes shed light on interconnected biogeochemical processes in an aquifer system.</title>
        <authorList>
            <person name="Anantharaman K."/>
            <person name="Brown C.T."/>
            <person name="Hug L.A."/>
            <person name="Sharon I."/>
            <person name="Castelle C.J."/>
            <person name="Probst A.J."/>
            <person name="Thomas B.C."/>
            <person name="Singh A."/>
            <person name="Wilkins M.J."/>
            <person name="Karaoz U."/>
            <person name="Brodie E.L."/>
            <person name="Williams K.H."/>
            <person name="Hubbard S.S."/>
            <person name="Banfield J.F."/>
        </authorList>
    </citation>
    <scope>NUCLEOTIDE SEQUENCE [LARGE SCALE GENOMIC DNA]</scope>
</reference>
<dbReference type="Gene3D" id="2.60.40.420">
    <property type="entry name" value="Cupredoxins - blue copper proteins"/>
    <property type="match status" value="1"/>
</dbReference>
<comment type="caution">
    <text evidence="2">The sequence shown here is derived from an EMBL/GenBank/DDBJ whole genome shotgun (WGS) entry which is preliminary data.</text>
</comment>
<dbReference type="Proteomes" id="UP000177349">
    <property type="component" value="Unassembled WGS sequence"/>
</dbReference>
<sequence>MNRNVIGIIAVIVVIGGGWYMLRGAPTAAPILPVTETPAGTGATTTTATGVTVAYTNQGFSPTSVTVPLGTAVTFINQSSGNMWVASAAHPTHTVYSGTSLNQHCPDTTNSTFDECVAVTSGNSYSFTFNKVGDWKYHNHANASQTGTVIVTDAAPI</sequence>
<keyword evidence="1" id="KW-1133">Transmembrane helix</keyword>
<name>A0A1G2BQS1_9BACT</name>
<evidence type="ECO:0000256" key="1">
    <source>
        <dbReference type="SAM" id="Phobius"/>
    </source>
</evidence>
<dbReference type="AlphaFoldDB" id="A0A1G2BQS1"/>
<dbReference type="InterPro" id="IPR008972">
    <property type="entry name" value="Cupredoxin"/>
</dbReference>
<keyword evidence="1" id="KW-0472">Membrane</keyword>